<keyword evidence="13" id="KW-1185">Reference proteome</keyword>
<gene>
    <name evidence="12" type="primary">RvY_02127-1</name>
    <name evidence="12" type="synonym">RvY_02127.1</name>
    <name evidence="12" type="ORF">RvY_02127</name>
</gene>
<keyword evidence="2" id="KW-1003">Cell membrane</keyword>
<dbReference type="InterPro" id="IPR000276">
    <property type="entry name" value="GPCR_Rhodpsn"/>
</dbReference>
<dbReference type="EMBL" id="BDGG01000001">
    <property type="protein sequence ID" value="GAU89593.1"/>
    <property type="molecule type" value="Genomic_DNA"/>
</dbReference>
<feature type="transmembrane region" description="Helical" evidence="10">
    <location>
        <begin position="140"/>
        <end position="162"/>
    </location>
</feature>
<evidence type="ECO:0000313" key="13">
    <source>
        <dbReference type="Proteomes" id="UP000186922"/>
    </source>
</evidence>
<evidence type="ECO:0000256" key="7">
    <source>
        <dbReference type="ARBA" id="ARBA00023170"/>
    </source>
</evidence>
<dbReference type="Pfam" id="PF00001">
    <property type="entry name" value="7tm_1"/>
    <property type="match status" value="1"/>
</dbReference>
<evidence type="ECO:0000256" key="3">
    <source>
        <dbReference type="ARBA" id="ARBA00022692"/>
    </source>
</evidence>
<feature type="transmembrane region" description="Helical" evidence="10">
    <location>
        <begin position="247"/>
        <end position="267"/>
    </location>
</feature>
<dbReference type="GO" id="GO:0030425">
    <property type="term" value="C:dendrite"/>
    <property type="evidence" value="ECO:0007669"/>
    <property type="project" value="TreeGrafter"/>
</dbReference>
<name>A0A1D1UT97_RAMVA</name>
<dbReference type="SUPFAM" id="SSF81321">
    <property type="entry name" value="Family A G protein-coupled receptor-like"/>
    <property type="match status" value="1"/>
</dbReference>
<evidence type="ECO:0000259" key="11">
    <source>
        <dbReference type="PROSITE" id="PS50262"/>
    </source>
</evidence>
<evidence type="ECO:0000313" key="12">
    <source>
        <dbReference type="EMBL" id="GAU89593.1"/>
    </source>
</evidence>
<comment type="similarity">
    <text evidence="9">Belongs to the G-protein coupled receptor 1 family.</text>
</comment>
<proteinExistence type="inferred from homology"/>
<keyword evidence="4 10" id="KW-1133">Transmembrane helix</keyword>
<organism evidence="12 13">
    <name type="scientific">Ramazzottius varieornatus</name>
    <name type="common">Water bear</name>
    <name type="synonym">Tardigrade</name>
    <dbReference type="NCBI Taxonomy" id="947166"/>
    <lineage>
        <taxon>Eukaryota</taxon>
        <taxon>Metazoa</taxon>
        <taxon>Ecdysozoa</taxon>
        <taxon>Tardigrada</taxon>
        <taxon>Eutardigrada</taxon>
        <taxon>Parachela</taxon>
        <taxon>Hypsibioidea</taxon>
        <taxon>Ramazzottiidae</taxon>
        <taxon>Ramazzottius</taxon>
    </lineage>
</organism>
<keyword evidence="6 10" id="KW-0472">Membrane</keyword>
<protein>
    <recommendedName>
        <fullName evidence="11">G-protein coupled receptors family 1 profile domain-containing protein</fullName>
    </recommendedName>
</protein>
<dbReference type="AlphaFoldDB" id="A0A1D1UT97"/>
<dbReference type="Gene3D" id="1.20.1070.10">
    <property type="entry name" value="Rhodopsin 7-helix transmembrane proteins"/>
    <property type="match status" value="1"/>
</dbReference>
<keyword evidence="3 9" id="KW-0812">Transmembrane</keyword>
<dbReference type="STRING" id="947166.A0A1D1UT97"/>
<dbReference type="GO" id="GO:0045202">
    <property type="term" value="C:synapse"/>
    <property type="evidence" value="ECO:0007669"/>
    <property type="project" value="TreeGrafter"/>
</dbReference>
<dbReference type="GO" id="GO:0004993">
    <property type="term" value="F:G protein-coupled serotonin receptor activity"/>
    <property type="evidence" value="ECO:0007669"/>
    <property type="project" value="TreeGrafter"/>
</dbReference>
<dbReference type="GO" id="GO:0007187">
    <property type="term" value="P:G protein-coupled receptor signaling pathway, coupled to cyclic nucleotide second messenger"/>
    <property type="evidence" value="ECO:0007669"/>
    <property type="project" value="TreeGrafter"/>
</dbReference>
<evidence type="ECO:0000256" key="5">
    <source>
        <dbReference type="ARBA" id="ARBA00023040"/>
    </source>
</evidence>
<dbReference type="PANTHER" id="PTHR24247">
    <property type="entry name" value="5-HYDROXYTRYPTAMINE RECEPTOR"/>
    <property type="match status" value="1"/>
</dbReference>
<dbReference type="PRINTS" id="PR00237">
    <property type="entry name" value="GPCRRHODOPSN"/>
</dbReference>
<evidence type="ECO:0000256" key="9">
    <source>
        <dbReference type="RuleBase" id="RU000688"/>
    </source>
</evidence>
<evidence type="ECO:0000256" key="10">
    <source>
        <dbReference type="SAM" id="Phobius"/>
    </source>
</evidence>
<comment type="subcellular location">
    <subcellularLocation>
        <location evidence="1">Cell membrane</location>
        <topology evidence="1">Multi-pass membrane protein</topology>
    </subcellularLocation>
</comment>
<feature type="transmembrane region" description="Helical" evidence="10">
    <location>
        <begin position="61"/>
        <end position="86"/>
    </location>
</feature>
<evidence type="ECO:0000256" key="8">
    <source>
        <dbReference type="ARBA" id="ARBA00023224"/>
    </source>
</evidence>
<dbReference type="Proteomes" id="UP000186922">
    <property type="component" value="Unassembled WGS sequence"/>
</dbReference>
<evidence type="ECO:0000256" key="4">
    <source>
        <dbReference type="ARBA" id="ARBA00022989"/>
    </source>
</evidence>
<keyword evidence="7 9" id="KW-0675">Receptor</keyword>
<dbReference type="OrthoDB" id="10071887at2759"/>
<feature type="transmembrane region" description="Helical" evidence="10">
    <location>
        <begin position="98"/>
        <end position="119"/>
    </location>
</feature>
<feature type="transmembrane region" description="Helical" evidence="10">
    <location>
        <begin position="279"/>
        <end position="301"/>
    </location>
</feature>
<dbReference type="GO" id="GO:0005886">
    <property type="term" value="C:plasma membrane"/>
    <property type="evidence" value="ECO:0007669"/>
    <property type="project" value="UniProtKB-SubCell"/>
</dbReference>
<dbReference type="GO" id="GO:0016907">
    <property type="term" value="F:G protein-coupled acetylcholine receptor activity"/>
    <property type="evidence" value="ECO:0007669"/>
    <property type="project" value="TreeGrafter"/>
</dbReference>
<dbReference type="GO" id="GO:0007197">
    <property type="term" value="P:adenylate cyclase-inhibiting G protein-coupled acetylcholine receptor signaling pathway"/>
    <property type="evidence" value="ECO:0007669"/>
    <property type="project" value="TreeGrafter"/>
</dbReference>
<sequence>MGGWNNSSMPPALDADRVHEGSSLWALTLIGILIFITVVANFFVILLFFVSSHLRTPFNYYLLNIAVNDFLTGAIDMPYYAFFTYYGYWPLSDIHCTIWMFFDFSVPFASLWGVVTVSLDRFWAVTWPLSYRHHNTVKKAFILIAAGWFINYSAMLPGYVYTRLHYANQSANRTCLWDVEGIPAWALNFPVVVVDIFTPMVLTAVFYILIAIRIRKSALQRRAQPLDELGQVSAIGSRRKKQRDRQAFLVLTALVVAFVAAWLPWVVCQALILITGEDYAVFLAVTYWTSYGLSGLNPFMFGIASGDLRKAVQHFTRWKSRTSPEAVSTPYPFSGRPGSQN</sequence>
<reference evidence="12 13" key="1">
    <citation type="journal article" date="2016" name="Nat. Commun.">
        <title>Extremotolerant tardigrade genome and improved radiotolerance of human cultured cells by tardigrade-unique protein.</title>
        <authorList>
            <person name="Hashimoto T."/>
            <person name="Horikawa D.D."/>
            <person name="Saito Y."/>
            <person name="Kuwahara H."/>
            <person name="Kozuka-Hata H."/>
            <person name="Shin-I T."/>
            <person name="Minakuchi Y."/>
            <person name="Ohishi K."/>
            <person name="Motoyama A."/>
            <person name="Aizu T."/>
            <person name="Enomoto A."/>
            <person name="Kondo K."/>
            <person name="Tanaka S."/>
            <person name="Hara Y."/>
            <person name="Koshikawa S."/>
            <person name="Sagara H."/>
            <person name="Miura T."/>
            <person name="Yokobori S."/>
            <person name="Miyagawa K."/>
            <person name="Suzuki Y."/>
            <person name="Kubo T."/>
            <person name="Oyama M."/>
            <person name="Kohara Y."/>
            <person name="Fujiyama A."/>
            <person name="Arakawa K."/>
            <person name="Katayama T."/>
            <person name="Toyoda A."/>
            <person name="Kunieda T."/>
        </authorList>
    </citation>
    <scope>NUCLEOTIDE SEQUENCE [LARGE SCALE GENOMIC DNA]</scope>
    <source>
        <strain evidence="12 13">YOKOZUNA-1</strain>
    </source>
</reference>
<evidence type="ECO:0000256" key="6">
    <source>
        <dbReference type="ARBA" id="ARBA00023136"/>
    </source>
</evidence>
<accession>A0A1D1UT97</accession>
<feature type="domain" description="G-protein coupled receptors family 1 profile" evidence="11">
    <location>
        <begin position="40"/>
        <end position="301"/>
    </location>
</feature>
<dbReference type="PROSITE" id="PS50262">
    <property type="entry name" value="G_PROTEIN_RECEP_F1_2"/>
    <property type="match status" value="1"/>
</dbReference>
<dbReference type="PROSITE" id="PS00237">
    <property type="entry name" value="G_PROTEIN_RECEP_F1_1"/>
    <property type="match status" value="1"/>
</dbReference>
<feature type="transmembrane region" description="Helical" evidence="10">
    <location>
        <begin position="24"/>
        <end position="49"/>
    </location>
</feature>
<keyword evidence="5 9" id="KW-0297">G-protein coupled receptor</keyword>
<keyword evidence="8 9" id="KW-0807">Transducer</keyword>
<feature type="transmembrane region" description="Helical" evidence="10">
    <location>
        <begin position="182"/>
        <end position="212"/>
    </location>
</feature>
<evidence type="ECO:0000256" key="2">
    <source>
        <dbReference type="ARBA" id="ARBA00022475"/>
    </source>
</evidence>
<dbReference type="InterPro" id="IPR017452">
    <property type="entry name" value="GPCR_Rhodpsn_7TM"/>
</dbReference>
<evidence type="ECO:0000256" key="1">
    <source>
        <dbReference type="ARBA" id="ARBA00004651"/>
    </source>
</evidence>
<comment type="caution">
    <text evidence="12">The sequence shown here is derived from an EMBL/GenBank/DDBJ whole genome shotgun (WGS) entry which is preliminary data.</text>
</comment>
<dbReference type="PANTHER" id="PTHR24247:SF265">
    <property type="entry name" value="MUSCARINIC ACETYLCHOLINE RECEPTOR DM1"/>
    <property type="match status" value="1"/>
</dbReference>